<sequence length="122" mass="12962">MRVLPYITALALTAVTATAALAQTPAPAAAPAKPIVKTTCADYIALSETVKPKFIYYAVGHSKKGNKEAVFEEESIDKIKPQLDEFCAVNLTKSAYEKVIASSMATDPANAAHHAHPAKHAK</sequence>
<feature type="chain" id="PRO_5011710068" evidence="4">
    <location>
        <begin position="23"/>
        <end position="122"/>
    </location>
</feature>
<proteinExistence type="predicted"/>
<gene>
    <name evidence="5" type="ORF">SAMN04489711_102243</name>
</gene>
<evidence type="ECO:0000313" key="6">
    <source>
        <dbReference type="Proteomes" id="UP000199119"/>
    </source>
</evidence>
<evidence type="ECO:0000313" key="5">
    <source>
        <dbReference type="EMBL" id="SFE47744.1"/>
    </source>
</evidence>
<dbReference type="Pfam" id="PF06411">
    <property type="entry name" value="HdeA"/>
    <property type="match status" value="1"/>
</dbReference>
<keyword evidence="1 4" id="KW-0732">Signal</keyword>
<dbReference type="Proteomes" id="UP000199119">
    <property type="component" value="Unassembled WGS sequence"/>
</dbReference>
<dbReference type="Gene3D" id="1.10.890.10">
    <property type="entry name" value="HNS-dependent expression A"/>
    <property type="match status" value="1"/>
</dbReference>
<organism evidence="5 6">
    <name type="scientific">Paracidovorax wautersii</name>
    <dbReference type="NCBI Taxonomy" id="1177982"/>
    <lineage>
        <taxon>Bacteria</taxon>
        <taxon>Pseudomonadati</taxon>
        <taxon>Pseudomonadota</taxon>
        <taxon>Betaproteobacteria</taxon>
        <taxon>Burkholderiales</taxon>
        <taxon>Comamonadaceae</taxon>
        <taxon>Paracidovorax</taxon>
    </lineage>
</organism>
<keyword evidence="2" id="KW-0574">Periplasm</keyword>
<dbReference type="AlphaFoldDB" id="A0A1I2AUT3"/>
<reference evidence="6" key="1">
    <citation type="submission" date="2016-10" db="EMBL/GenBank/DDBJ databases">
        <authorList>
            <person name="Varghese N."/>
            <person name="Submissions S."/>
        </authorList>
    </citation>
    <scope>NUCLEOTIDE SEQUENCE [LARGE SCALE GENOMIC DNA]</scope>
    <source>
        <strain evidence="6">DSM 27981</strain>
    </source>
</reference>
<dbReference type="GO" id="GO:0030288">
    <property type="term" value="C:outer membrane-bounded periplasmic space"/>
    <property type="evidence" value="ECO:0007669"/>
    <property type="project" value="InterPro"/>
</dbReference>
<protein>
    <submittedName>
        <fullName evidence="5">HdeA/HdeB family protein</fullName>
    </submittedName>
</protein>
<evidence type="ECO:0000256" key="2">
    <source>
        <dbReference type="ARBA" id="ARBA00022764"/>
    </source>
</evidence>
<evidence type="ECO:0000256" key="3">
    <source>
        <dbReference type="ARBA" id="ARBA00023186"/>
    </source>
</evidence>
<evidence type="ECO:0000256" key="1">
    <source>
        <dbReference type="ARBA" id="ARBA00022729"/>
    </source>
</evidence>
<keyword evidence="6" id="KW-1185">Reference proteome</keyword>
<dbReference type="RefSeq" id="WP_092937761.1">
    <property type="nucleotide sequence ID" value="NZ_FONX01000002.1"/>
</dbReference>
<dbReference type="InterPro" id="IPR036831">
    <property type="entry name" value="HdeA_sf"/>
</dbReference>
<evidence type="ECO:0000256" key="4">
    <source>
        <dbReference type="SAM" id="SignalP"/>
    </source>
</evidence>
<dbReference type="InterPro" id="IPR038303">
    <property type="entry name" value="HdeA/HdeB_sf"/>
</dbReference>
<dbReference type="OrthoDB" id="8820341at2"/>
<accession>A0A1I2AUT3</accession>
<dbReference type="InterPro" id="IPR010486">
    <property type="entry name" value="HNS-dep_expression_A/B"/>
</dbReference>
<feature type="signal peptide" evidence="4">
    <location>
        <begin position="1"/>
        <end position="22"/>
    </location>
</feature>
<dbReference type="EMBL" id="FONX01000002">
    <property type="protein sequence ID" value="SFE47744.1"/>
    <property type="molecule type" value="Genomic_DNA"/>
</dbReference>
<name>A0A1I2AUT3_9BURK</name>
<keyword evidence="3" id="KW-0143">Chaperone</keyword>
<dbReference type="GO" id="GO:0071468">
    <property type="term" value="P:cellular response to acidic pH"/>
    <property type="evidence" value="ECO:0007669"/>
    <property type="project" value="InterPro"/>
</dbReference>
<dbReference type="SUPFAM" id="SSF47752">
    <property type="entry name" value="Protein HNS-dependent expression A, HdeA"/>
    <property type="match status" value="1"/>
</dbReference>